<evidence type="ECO:0000259" key="3">
    <source>
        <dbReference type="Pfam" id="PF13439"/>
    </source>
</evidence>
<feature type="domain" description="Glycosyltransferase subfamily 4-like N-terminal" evidence="3">
    <location>
        <begin position="42"/>
        <end position="195"/>
    </location>
</feature>
<sequence>MLVSAVSTVCNAWRPAAVSDDRIKRIMKLGVSAWRLNATRFGVARYTDYLVSAMSRQLTPNDSITLFAPTPILPQIKSQGAPIYERTVGPRLTNALWENLILPFNCRDMDVLFGPSYTLPIFGSGKKVVCIHSVNEAEKGQHSFWYNLTYGLKYRLSAKVADRVIVNSQSNKDRVVNHYGISPDKVDVIWLGVDDKFKPLEDDQADTILRHTRVRYIGEDRPYVLFVGTMSARRNIPTLIKAFAKAKKQQDLPHALFLVGQNKEGIPIGQLARDAGVEDSVVHFGGTFENHGGIIPIYNAADLFVMPANTEGFSLTLPEAMACGVPAITSASSSLGEVANGYAHTLDHIDEENLSAAIAEVLTDRQLHKKLKERGLERAKELRWDKCAKKTLAVLRQVAES</sequence>
<keyword evidence="1 4" id="KW-0808">Transferase</keyword>
<dbReference type="InterPro" id="IPR001296">
    <property type="entry name" value="Glyco_trans_1"/>
</dbReference>
<dbReference type="PANTHER" id="PTHR46401">
    <property type="entry name" value="GLYCOSYLTRANSFERASE WBBK-RELATED"/>
    <property type="match status" value="1"/>
</dbReference>
<dbReference type="InterPro" id="IPR028098">
    <property type="entry name" value="Glyco_trans_4-like_N"/>
</dbReference>
<dbReference type="OrthoDB" id="9768937at2"/>
<accession>A0A4U6R1K8</accession>
<evidence type="ECO:0000256" key="1">
    <source>
        <dbReference type="ARBA" id="ARBA00022679"/>
    </source>
</evidence>
<comment type="caution">
    <text evidence="4">The sequence shown here is derived from an EMBL/GenBank/DDBJ whole genome shotgun (WGS) entry which is preliminary data.</text>
</comment>
<dbReference type="SUPFAM" id="SSF53756">
    <property type="entry name" value="UDP-Glycosyltransferase/glycogen phosphorylase"/>
    <property type="match status" value="1"/>
</dbReference>
<dbReference type="GO" id="GO:0016757">
    <property type="term" value="F:glycosyltransferase activity"/>
    <property type="evidence" value="ECO:0007669"/>
    <property type="project" value="InterPro"/>
</dbReference>
<dbReference type="PANTHER" id="PTHR46401:SF2">
    <property type="entry name" value="GLYCOSYLTRANSFERASE WBBK-RELATED"/>
    <property type="match status" value="1"/>
</dbReference>
<organism evidence="4 5">
    <name type="scientific">Marinobacter panjinensis</name>
    <dbReference type="NCBI Taxonomy" id="2576384"/>
    <lineage>
        <taxon>Bacteria</taxon>
        <taxon>Pseudomonadati</taxon>
        <taxon>Pseudomonadota</taxon>
        <taxon>Gammaproteobacteria</taxon>
        <taxon>Pseudomonadales</taxon>
        <taxon>Marinobacteraceae</taxon>
        <taxon>Marinobacter</taxon>
    </lineage>
</organism>
<dbReference type="Gene3D" id="3.40.50.2000">
    <property type="entry name" value="Glycogen Phosphorylase B"/>
    <property type="match status" value="2"/>
</dbReference>
<dbReference type="EMBL" id="SZYH01000001">
    <property type="protein sequence ID" value="TKV67253.1"/>
    <property type="molecule type" value="Genomic_DNA"/>
</dbReference>
<dbReference type="Pfam" id="PF00534">
    <property type="entry name" value="Glycos_transf_1"/>
    <property type="match status" value="1"/>
</dbReference>
<dbReference type="AlphaFoldDB" id="A0A4U6R1K8"/>
<name>A0A4U6R1K8_9GAMM</name>
<evidence type="ECO:0000313" key="4">
    <source>
        <dbReference type="EMBL" id="TKV67253.1"/>
    </source>
</evidence>
<reference evidence="4 5" key="1">
    <citation type="submission" date="2019-05" db="EMBL/GenBank/DDBJ databases">
        <title>Marinobacter panjinensis sp. nov., a moderately halophilic bacterium isolated from sea tidal flat environment.</title>
        <authorList>
            <person name="Yang W."/>
            <person name="An M."/>
            <person name="He W."/>
            <person name="Luo X."/>
            <person name="Zhu L."/>
            <person name="Chen G."/>
            <person name="Zhang Y."/>
            <person name="Wang Y."/>
        </authorList>
    </citation>
    <scope>NUCLEOTIDE SEQUENCE [LARGE SCALE GENOMIC DNA]</scope>
    <source>
        <strain evidence="4 5">PJ-16</strain>
    </source>
</reference>
<proteinExistence type="predicted"/>
<keyword evidence="5" id="KW-1185">Reference proteome</keyword>
<evidence type="ECO:0000259" key="2">
    <source>
        <dbReference type="Pfam" id="PF00534"/>
    </source>
</evidence>
<dbReference type="CDD" id="cd03809">
    <property type="entry name" value="GT4_MtfB-like"/>
    <property type="match status" value="1"/>
</dbReference>
<gene>
    <name evidence="4" type="ORF">FDP08_03705</name>
</gene>
<dbReference type="GO" id="GO:0009103">
    <property type="term" value="P:lipopolysaccharide biosynthetic process"/>
    <property type="evidence" value="ECO:0007669"/>
    <property type="project" value="TreeGrafter"/>
</dbReference>
<feature type="domain" description="Glycosyl transferase family 1" evidence="2">
    <location>
        <begin position="217"/>
        <end position="376"/>
    </location>
</feature>
<dbReference type="Pfam" id="PF13439">
    <property type="entry name" value="Glyco_transf_4"/>
    <property type="match status" value="1"/>
</dbReference>
<dbReference type="Proteomes" id="UP000308488">
    <property type="component" value="Unassembled WGS sequence"/>
</dbReference>
<evidence type="ECO:0000313" key="5">
    <source>
        <dbReference type="Proteomes" id="UP000308488"/>
    </source>
</evidence>
<protein>
    <submittedName>
        <fullName evidence="4">Glycosyltransferase family 4 protein</fullName>
    </submittedName>
</protein>